<dbReference type="PROSITE" id="PS50082">
    <property type="entry name" value="WD_REPEATS_2"/>
    <property type="match status" value="1"/>
</dbReference>
<dbReference type="Gene3D" id="2.130.10.10">
    <property type="entry name" value="YVTN repeat-like/Quinoprotein amine dehydrogenase"/>
    <property type="match status" value="1"/>
</dbReference>
<sequence>MSPPWQRIDDARLVPARSANAYRPKPTGSTILSYATTTRQTLVSASSDGTVQAWKPRAPGIPDPTTVGTHSGYVRCVAVCRTQNWIASGSFDRTIKLWDLTCAQSNPNPDPLITHPADPHAAKSLVYALAADPCGHAVTSGGPEHVVCMWDPRTGKRIGVCRILTAVVLSYEGDDDGAETRYGIPYTNLMRLTSPNGPFHIHGASGDGVRDRDAEVATLYSAASIVSVPLLHLLLYQSASTASHSGHVLMSPLRSALDKIDITTSCI</sequence>
<dbReference type="SUPFAM" id="SSF50978">
    <property type="entry name" value="WD40 repeat-like"/>
    <property type="match status" value="1"/>
</dbReference>
<feature type="repeat" description="WD" evidence="3">
    <location>
        <begin position="67"/>
        <end position="100"/>
    </location>
</feature>
<dbReference type="InterPro" id="IPR019775">
    <property type="entry name" value="WD40_repeat_CS"/>
</dbReference>
<dbReference type="PROSITE" id="PS50294">
    <property type="entry name" value="WD_REPEATS_REGION"/>
    <property type="match status" value="1"/>
</dbReference>
<evidence type="ECO:0000256" key="3">
    <source>
        <dbReference type="PROSITE-ProRule" id="PRU00221"/>
    </source>
</evidence>
<organism evidence="4 5">
    <name type="scientific">Mycena venus</name>
    <dbReference type="NCBI Taxonomy" id="2733690"/>
    <lineage>
        <taxon>Eukaryota</taxon>
        <taxon>Fungi</taxon>
        <taxon>Dikarya</taxon>
        <taxon>Basidiomycota</taxon>
        <taxon>Agaricomycotina</taxon>
        <taxon>Agaricomycetes</taxon>
        <taxon>Agaricomycetidae</taxon>
        <taxon>Agaricales</taxon>
        <taxon>Marasmiineae</taxon>
        <taxon>Mycenaceae</taxon>
        <taxon>Mycena</taxon>
    </lineage>
</organism>
<proteinExistence type="predicted"/>
<accession>A0A8H7D8H5</accession>
<gene>
    <name evidence="4" type="ORF">MVEN_00615900</name>
</gene>
<dbReference type="PRINTS" id="PR00320">
    <property type="entry name" value="GPROTEINBRPT"/>
</dbReference>
<dbReference type="InterPro" id="IPR050349">
    <property type="entry name" value="WD_LIS1/nudF_dynein_reg"/>
</dbReference>
<dbReference type="PROSITE" id="PS00678">
    <property type="entry name" value="WD_REPEATS_1"/>
    <property type="match status" value="1"/>
</dbReference>
<dbReference type="OrthoDB" id="2421129at2759"/>
<dbReference type="EMBL" id="JACAZI010000004">
    <property type="protein sequence ID" value="KAF7362666.1"/>
    <property type="molecule type" value="Genomic_DNA"/>
</dbReference>
<dbReference type="PANTHER" id="PTHR44129">
    <property type="entry name" value="WD REPEAT-CONTAINING PROTEIN POP1"/>
    <property type="match status" value="1"/>
</dbReference>
<keyword evidence="2" id="KW-0677">Repeat</keyword>
<keyword evidence="1 3" id="KW-0853">WD repeat</keyword>
<name>A0A8H7D8H5_9AGAR</name>
<dbReference type="Pfam" id="PF00400">
    <property type="entry name" value="WD40"/>
    <property type="match status" value="1"/>
</dbReference>
<dbReference type="Proteomes" id="UP000620124">
    <property type="component" value="Unassembled WGS sequence"/>
</dbReference>
<reference evidence="4" key="1">
    <citation type="submission" date="2020-05" db="EMBL/GenBank/DDBJ databases">
        <title>Mycena genomes resolve the evolution of fungal bioluminescence.</title>
        <authorList>
            <person name="Tsai I.J."/>
        </authorList>
    </citation>
    <scope>NUCLEOTIDE SEQUENCE</scope>
    <source>
        <strain evidence="4">CCC161011</strain>
    </source>
</reference>
<evidence type="ECO:0000256" key="1">
    <source>
        <dbReference type="ARBA" id="ARBA00022574"/>
    </source>
</evidence>
<dbReference type="InterPro" id="IPR015943">
    <property type="entry name" value="WD40/YVTN_repeat-like_dom_sf"/>
</dbReference>
<dbReference type="InterPro" id="IPR036322">
    <property type="entry name" value="WD40_repeat_dom_sf"/>
</dbReference>
<dbReference type="InterPro" id="IPR001680">
    <property type="entry name" value="WD40_rpt"/>
</dbReference>
<evidence type="ECO:0000313" key="4">
    <source>
        <dbReference type="EMBL" id="KAF7362666.1"/>
    </source>
</evidence>
<evidence type="ECO:0000313" key="5">
    <source>
        <dbReference type="Proteomes" id="UP000620124"/>
    </source>
</evidence>
<protein>
    <submittedName>
        <fullName evidence="4">WD repeat-containing protein 48</fullName>
    </submittedName>
</protein>
<dbReference type="InterPro" id="IPR020472">
    <property type="entry name" value="WD40_PAC1"/>
</dbReference>
<evidence type="ECO:0000256" key="2">
    <source>
        <dbReference type="ARBA" id="ARBA00022737"/>
    </source>
</evidence>
<dbReference type="AlphaFoldDB" id="A0A8H7D8H5"/>
<keyword evidence="5" id="KW-1185">Reference proteome</keyword>
<comment type="caution">
    <text evidence="4">The sequence shown here is derived from an EMBL/GenBank/DDBJ whole genome shotgun (WGS) entry which is preliminary data.</text>
</comment>
<dbReference type="SMART" id="SM00320">
    <property type="entry name" value="WD40"/>
    <property type="match status" value="3"/>
</dbReference>